<dbReference type="Proteomes" id="UP000509597">
    <property type="component" value="Chromosome"/>
</dbReference>
<dbReference type="AlphaFoldDB" id="A0A7H9BEI1"/>
<dbReference type="RefSeq" id="WP_179357115.1">
    <property type="nucleotide sequence ID" value="NZ_CP058627.1"/>
</dbReference>
<proteinExistence type="predicted"/>
<organism evidence="2 3">
    <name type="scientific">Chitinibacter bivalviorum</name>
    <dbReference type="NCBI Taxonomy" id="2739434"/>
    <lineage>
        <taxon>Bacteria</taxon>
        <taxon>Pseudomonadati</taxon>
        <taxon>Pseudomonadota</taxon>
        <taxon>Betaproteobacteria</taxon>
        <taxon>Neisseriales</taxon>
        <taxon>Chitinibacteraceae</taxon>
        <taxon>Chitinibacter</taxon>
    </lineage>
</organism>
<dbReference type="KEGG" id="chiz:HQ393_01540"/>
<gene>
    <name evidence="2" type="ORF">HQ393_01540</name>
</gene>
<reference evidence="2 3" key="1">
    <citation type="submission" date="2020-07" db="EMBL/GenBank/DDBJ databases">
        <title>Complete genome sequence of Chitinibacter sp. 2T18.</title>
        <authorList>
            <person name="Bae J.-W."/>
            <person name="Choi J.-W."/>
        </authorList>
    </citation>
    <scope>NUCLEOTIDE SEQUENCE [LARGE SCALE GENOMIC DNA]</scope>
    <source>
        <strain evidence="2 3">2T18</strain>
    </source>
</reference>
<keyword evidence="3" id="KW-1185">Reference proteome</keyword>
<protein>
    <recommendedName>
        <fullName evidence="4">Lipoprotein</fullName>
    </recommendedName>
</protein>
<evidence type="ECO:0000313" key="2">
    <source>
        <dbReference type="EMBL" id="QLG87029.1"/>
    </source>
</evidence>
<keyword evidence="1" id="KW-0732">Signal</keyword>
<accession>A0A7H9BEI1</accession>
<evidence type="ECO:0000256" key="1">
    <source>
        <dbReference type="SAM" id="SignalP"/>
    </source>
</evidence>
<evidence type="ECO:0000313" key="3">
    <source>
        <dbReference type="Proteomes" id="UP000509597"/>
    </source>
</evidence>
<feature type="chain" id="PRO_5028827116" description="Lipoprotein" evidence="1">
    <location>
        <begin position="25"/>
        <end position="144"/>
    </location>
</feature>
<evidence type="ECO:0008006" key="4">
    <source>
        <dbReference type="Google" id="ProtNLM"/>
    </source>
</evidence>
<feature type="signal peptide" evidence="1">
    <location>
        <begin position="1"/>
        <end position="24"/>
    </location>
</feature>
<dbReference type="EMBL" id="CP058627">
    <property type="protein sequence ID" value="QLG87029.1"/>
    <property type="molecule type" value="Genomic_DNA"/>
</dbReference>
<name>A0A7H9BEI1_9NEIS</name>
<sequence>MKLNFTSLLTMGILSFLCVGCATQSPPEPTKPVVNVQPSYPSATIVGRSNKTIMEDIIRYRSSKGMKIRSRSANQIEFMSAVTKANIPTEARIQYSLMQTPQGWKLTARVYQISYPSSKNEKVEDITLSVADKLNEELARYVTN</sequence>